<dbReference type="PANTHER" id="PTHR45418:SF4">
    <property type="entry name" value="CANCER_TESTIS ANTIGEN 55"/>
    <property type="match status" value="1"/>
</dbReference>
<dbReference type="RefSeq" id="XP_021009634.1">
    <property type="nucleotide sequence ID" value="XM_021153975.1"/>
</dbReference>
<reference evidence="4" key="1">
    <citation type="submission" date="2025-08" db="UniProtKB">
        <authorList>
            <consortium name="RefSeq"/>
        </authorList>
    </citation>
    <scope>IDENTIFICATION</scope>
</reference>
<dbReference type="GeneID" id="110287320"/>
<gene>
    <name evidence="4" type="primary">Ct55</name>
</gene>
<keyword evidence="2" id="KW-0963">Cytoplasm</keyword>
<dbReference type="CTD" id="54967"/>
<sequence length="251" mass="28317">MHRLISRLRAFFQRKADPKEAREERRKLLEDATSLQNKQGVVAGSCSNYDCMTEHTRSSAEVKTGNNPLKAEPNLPAAVEEQSPHGLNAVTVENDHDEEPSESHMRILLASITSLVGDADYNDHGLYFSLDIACKDFKPYNGDLVEIEFSDEQDTQSRRAILVKPLKHCHLNEVRVTRTDGSTGVLEDTIFFTLDSLKLPSGYVPQPDDVVNVVAVQSMQSNYFWRAVAMTPYKYCRNQTPVCLLQCYLYG</sequence>
<evidence type="ECO:0000313" key="3">
    <source>
        <dbReference type="Proteomes" id="UP000515126"/>
    </source>
</evidence>
<evidence type="ECO:0000256" key="1">
    <source>
        <dbReference type="ARBA" id="ARBA00004496"/>
    </source>
</evidence>
<protein>
    <submittedName>
        <fullName evidence="4">Cancer/testis antigen 55</fullName>
    </submittedName>
</protein>
<organism evidence="3 4">
    <name type="scientific">Mus caroli</name>
    <name type="common">Ryukyu mouse</name>
    <name type="synonym">Ricefield mouse</name>
    <dbReference type="NCBI Taxonomy" id="10089"/>
    <lineage>
        <taxon>Eukaryota</taxon>
        <taxon>Metazoa</taxon>
        <taxon>Chordata</taxon>
        <taxon>Craniata</taxon>
        <taxon>Vertebrata</taxon>
        <taxon>Euteleostomi</taxon>
        <taxon>Mammalia</taxon>
        <taxon>Eutheria</taxon>
        <taxon>Euarchontoglires</taxon>
        <taxon>Glires</taxon>
        <taxon>Rodentia</taxon>
        <taxon>Myomorpha</taxon>
        <taxon>Muroidea</taxon>
        <taxon>Muridae</taxon>
        <taxon>Murinae</taxon>
        <taxon>Mus</taxon>
        <taxon>Mus</taxon>
    </lineage>
</organism>
<dbReference type="KEGG" id="mcal:110287320"/>
<evidence type="ECO:0000256" key="2">
    <source>
        <dbReference type="ARBA" id="ARBA00022490"/>
    </source>
</evidence>
<proteinExistence type="predicted"/>
<accession>A0A6P5P483</accession>
<keyword evidence="3" id="KW-1185">Reference proteome</keyword>
<dbReference type="GO" id="GO:0005737">
    <property type="term" value="C:cytoplasm"/>
    <property type="evidence" value="ECO:0007669"/>
    <property type="project" value="UniProtKB-SubCell"/>
</dbReference>
<dbReference type="PANTHER" id="PTHR45418">
    <property type="entry name" value="CANCER/TESTIS ANTIGEN 55"/>
    <property type="match status" value="1"/>
</dbReference>
<name>A0A6P5P483_MUSCR</name>
<evidence type="ECO:0000313" key="4">
    <source>
        <dbReference type="RefSeq" id="XP_021009634.1"/>
    </source>
</evidence>
<dbReference type="Proteomes" id="UP000515126">
    <property type="component" value="Chromosome X"/>
</dbReference>
<dbReference type="AlphaFoldDB" id="A0A6P5P483"/>
<comment type="subcellular location">
    <subcellularLocation>
        <location evidence="1">Cytoplasm</location>
    </subcellularLocation>
</comment>